<dbReference type="GO" id="GO:0000166">
    <property type="term" value="F:nucleotide binding"/>
    <property type="evidence" value="ECO:0007669"/>
    <property type="project" value="InterPro"/>
</dbReference>
<dbReference type="InterPro" id="IPR023299">
    <property type="entry name" value="ATPase_P-typ_cyto_dom_N"/>
</dbReference>
<name>X6LAQ9_RETFI</name>
<proteinExistence type="predicted"/>
<sequence>MLKKDIIGEHSTLSSQGSDLANNVVFLLALQQLKKLLNELSIHFEYLMMTIEHASKNSIDIHHYRVTGTTYNPVGDVLDTDVKNEDNTKLLYPCEKQALRWISKVYCLCNDINITYDQKDVYTLKLLAEKLHLTGAKEADRLDRNRDVTHTNNALNSYLSLQEIARV</sequence>
<protein>
    <submittedName>
        <fullName evidence="1">Uncharacterized protein</fullName>
    </submittedName>
</protein>
<dbReference type="OrthoDB" id="3352408at2759"/>
<dbReference type="Proteomes" id="UP000023152">
    <property type="component" value="Unassembled WGS sequence"/>
</dbReference>
<reference evidence="1 2" key="1">
    <citation type="journal article" date="2013" name="Curr. Biol.">
        <title>The Genome of the Foraminiferan Reticulomyxa filosa.</title>
        <authorList>
            <person name="Glockner G."/>
            <person name="Hulsmann N."/>
            <person name="Schleicher M."/>
            <person name="Noegel A.A."/>
            <person name="Eichinger L."/>
            <person name="Gallinger C."/>
            <person name="Pawlowski J."/>
            <person name="Sierra R."/>
            <person name="Euteneuer U."/>
            <person name="Pillet L."/>
            <person name="Moustafa A."/>
            <person name="Platzer M."/>
            <person name="Groth M."/>
            <person name="Szafranski K."/>
            <person name="Schliwa M."/>
        </authorList>
    </citation>
    <scope>NUCLEOTIDE SEQUENCE [LARGE SCALE GENOMIC DNA]</scope>
</reference>
<dbReference type="SUPFAM" id="SSF81660">
    <property type="entry name" value="Metal cation-transporting ATPase, ATP-binding domain N"/>
    <property type="match status" value="1"/>
</dbReference>
<comment type="caution">
    <text evidence="1">The sequence shown here is derived from an EMBL/GenBank/DDBJ whole genome shotgun (WGS) entry which is preliminary data.</text>
</comment>
<accession>X6LAQ9</accession>
<evidence type="ECO:0000313" key="2">
    <source>
        <dbReference type="Proteomes" id="UP000023152"/>
    </source>
</evidence>
<dbReference type="EMBL" id="ASPP01046738">
    <property type="protein sequence ID" value="ETN98420.1"/>
    <property type="molecule type" value="Genomic_DNA"/>
</dbReference>
<gene>
    <name evidence="1" type="ORF">RFI_39080</name>
</gene>
<evidence type="ECO:0000313" key="1">
    <source>
        <dbReference type="EMBL" id="ETN98420.1"/>
    </source>
</evidence>
<dbReference type="AlphaFoldDB" id="X6LAQ9"/>
<dbReference type="Gene3D" id="3.40.1110.10">
    <property type="entry name" value="Calcium-transporting ATPase, cytoplasmic domain N"/>
    <property type="match status" value="1"/>
</dbReference>
<keyword evidence="2" id="KW-1185">Reference proteome</keyword>
<organism evidence="1 2">
    <name type="scientific">Reticulomyxa filosa</name>
    <dbReference type="NCBI Taxonomy" id="46433"/>
    <lineage>
        <taxon>Eukaryota</taxon>
        <taxon>Sar</taxon>
        <taxon>Rhizaria</taxon>
        <taxon>Retaria</taxon>
        <taxon>Foraminifera</taxon>
        <taxon>Monothalamids</taxon>
        <taxon>Reticulomyxidae</taxon>
        <taxon>Reticulomyxa</taxon>
    </lineage>
</organism>